<dbReference type="EMBL" id="WIXP02000009">
    <property type="protein sequence ID" value="KAF6204778.1"/>
    <property type="molecule type" value="Genomic_DNA"/>
</dbReference>
<accession>A0A6A4JU35</accession>
<organism evidence="1 2">
    <name type="scientific">Apolygus lucorum</name>
    <name type="common">Small green plant bug</name>
    <name type="synonym">Lygocoris lucorum</name>
    <dbReference type="NCBI Taxonomy" id="248454"/>
    <lineage>
        <taxon>Eukaryota</taxon>
        <taxon>Metazoa</taxon>
        <taxon>Ecdysozoa</taxon>
        <taxon>Arthropoda</taxon>
        <taxon>Hexapoda</taxon>
        <taxon>Insecta</taxon>
        <taxon>Pterygota</taxon>
        <taxon>Neoptera</taxon>
        <taxon>Paraneoptera</taxon>
        <taxon>Hemiptera</taxon>
        <taxon>Heteroptera</taxon>
        <taxon>Panheteroptera</taxon>
        <taxon>Cimicomorpha</taxon>
        <taxon>Miridae</taxon>
        <taxon>Mirini</taxon>
        <taxon>Apolygus</taxon>
    </lineage>
</organism>
<gene>
    <name evidence="1" type="ORF">GE061_018940</name>
</gene>
<evidence type="ECO:0000313" key="1">
    <source>
        <dbReference type="EMBL" id="KAF6204778.1"/>
    </source>
</evidence>
<dbReference type="AlphaFoldDB" id="A0A6A4JU35"/>
<comment type="caution">
    <text evidence="1">The sequence shown here is derived from an EMBL/GenBank/DDBJ whole genome shotgun (WGS) entry which is preliminary data.</text>
</comment>
<evidence type="ECO:0000313" key="2">
    <source>
        <dbReference type="Proteomes" id="UP000466442"/>
    </source>
</evidence>
<reference evidence="1" key="1">
    <citation type="journal article" date="2021" name="Mol. Ecol. Resour.">
        <title>Apolygus lucorum genome provides insights into omnivorousness and mesophyll feeding.</title>
        <authorList>
            <person name="Liu Y."/>
            <person name="Liu H."/>
            <person name="Wang H."/>
            <person name="Huang T."/>
            <person name="Liu B."/>
            <person name="Yang B."/>
            <person name="Yin L."/>
            <person name="Li B."/>
            <person name="Zhang Y."/>
            <person name="Zhang S."/>
            <person name="Jiang F."/>
            <person name="Zhang X."/>
            <person name="Ren Y."/>
            <person name="Wang B."/>
            <person name="Wang S."/>
            <person name="Lu Y."/>
            <person name="Wu K."/>
            <person name="Fan W."/>
            <person name="Wang G."/>
        </authorList>
    </citation>
    <scope>NUCLEOTIDE SEQUENCE</scope>
    <source>
        <strain evidence="1">12Hb</strain>
    </source>
</reference>
<proteinExistence type="predicted"/>
<keyword evidence="2" id="KW-1185">Reference proteome</keyword>
<name>A0A6A4JU35_APOLU</name>
<protein>
    <submittedName>
        <fullName evidence="1">Uncharacterized protein</fullName>
    </submittedName>
</protein>
<sequence length="183" mass="20357">MLGACLLILAALSLIGTDADVTRGYCKKVQFDFKQPQQAFSDLKTCVELDENQMDELHQRFVTTWAKYAADAGVGAAVRVLEDPELRDALLPEGAWDSLMTKPAAKRVSRSPDSARPTFVAEITLVVVLAFLTAVVAVWTLKLKSAVQKGLPTENPGAFFKDRSGYTWEPERERLLRDYEPDH</sequence>
<dbReference type="Proteomes" id="UP000466442">
    <property type="component" value="Linkage Group LG9"/>
</dbReference>